<evidence type="ECO:0000256" key="4">
    <source>
        <dbReference type="ARBA" id="ARBA00022825"/>
    </source>
</evidence>
<reference evidence="7 8" key="1">
    <citation type="submission" date="2020-08" db="EMBL/GenBank/DDBJ databases">
        <title>Genome public.</title>
        <authorList>
            <person name="Liu C."/>
            <person name="Sun Q."/>
        </authorList>
    </citation>
    <scope>NUCLEOTIDE SEQUENCE [LARGE SCALE GENOMIC DNA]</scope>
    <source>
        <strain evidence="7 8">NSJ-56</strain>
    </source>
</reference>
<accession>A0ABR7D6R5</accession>
<keyword evidence="3 5" id="KW-0378">Hydrolase</keyword>
<gene>
    <name evidence="7" type="ORF">H8S64_20380</name>
</gene>
<dbReference type="InterPro" id="IPR022398">
    <property type="entry name" value="Peptidase_S8_His-AS"/>
</dbReference>
<feature type="domain" description="Peptidase S8/S53" evidence="6">
    <location>
        <begin position="62"/>
        <end position="493"/>
    </location>
</feature>
<evidence type="ECO:0000313" key="8">
    <source>
        <dbReference type="Proteomes" id="UP000646484"/>
    </source>
</evidence>
<keyword evidence="8" id="KW-1185">Reference proteome</keyword>
<dbReference type="SUPFAM" id="SSF52743">
    <property type="entry name" value="Subtilisin-like"/>
    <property type="match status" value="1"/>
</dbReference>
<dbReference type="InterPro" id="IPR015500">
    <property type="entry name" value="Peptidase_S8_subtilisin-rel"/>
</dbReference>
<dbReference type="PROSITE" id="PS00138">
    <property type="entry name" value="SUBTILASE_SER"/>
    <property type="match status" value="1"/>
</dbReference>
<keyword evidence="4 5" id="KW-0720">Serine protease</keyword>
<keyword evidence="2 5" id="KW-0645">Protease</keyword>
<dbReference type="PRINTS" id="PR00723">
    <property type="entry name" value="SUBTILISIN"/>
</dbReference>
<feature type="active site" description="Charge relay system" evidence="5">
    <location>
        <position position="283"/>
    </location>
</feature>
<evidence type="ECO:0000256" key="2">
    <source>
        <dbReference type="ARBA" id="ARBA00022670"/>
    </source>
</evidence>
<dbReference type="RefSeq" id="WP_186978510.1">
    <property type="nucleotide sequence ID" value="NZ_JACOOH010000011.1"/>
</dbReference>
<protein>
    <submittedName>
        <fullName evidence="7">S8 family serine peptidase</fullName>
    </submittedName>
</protein>
<proteinExistence type="inferred from homology"/>
<evidence type="ECO:0000259" key="6">
    <source>
        <dbReference type="Pfam" id="PF00082"/>
    </source>
</evidence>
<dbReference type="EMBL" id="JACOOH010000011">
    <property type="protein sequence ID" value="MBC5623457.1"/>
    <property type="molecule type" value="Genomic_DNA"/>
</dbReference>
<evidence type="ECO:0000256" key="3">
    <source>
        <dbReference type="ARBA" id="ARBA00022801"/>
    </source>
</evidence>
<dbReference type="InterPro" id="IPR023828">
    <property type="entry name" value="Peptidase_S8_Ser-AS"/>
</dbReference>
<dbReference type="PROSITE" id="PS00137">
    <property type="entry name" value="SUBTILASE_HIS"/>
    <property type="match status" value="1"/>
</dbReference>
<organism evidence="7 8">
    <name type="scientific">Butyricimonas hominis</name>
    <dbReference type="NCBI Taxonomy" id="2763032"/>
    <lineage>
        <taxon>Bacteria</taxon>
        <taxon>Pseudomonadati</taxon>
        <taxon>Bacteroidota</taxon>
        <taxon>Bacteroidia</taxon>
        <taxon>Bacteroidales</taxon>
        <taxon>Odoribacteraceae</taxon>
        <taxon>Butyricimonas</taxon>
    </lineage>
</organism>
<name>A0ABR7D6R5_9BACT</name>
<feature type="active site" description="Charge relay system" evidence="5">
    <location>
        <position position="458"/>
    </location>
</feature>
<comment type="caution">
    <text evidence="7">The sequence shown here is derived from an EMBL/GenBank/DDBJ whole genome shotgun (WGS) entry which is preliminary data.</text>
</comment>
<sequence length="530" mass="59602">MKKMKMLVFLLLFVLPEISMAQREKYPLDWFLRDVEQDSMFGTGVHRIYKELLSGKKPVPLIVAVIDSGFDTTAQMLAPVLWRNPGEIPGNGKDDDRNGYADDIHGWNFMGTRDGKSLSRGVPEELRTYSWLLKTYRGNMKKMSPEERDLFVTLHKTYGIREVEYERKSIEAQEELKEIKQIKKQAWFKQAYKEHLAKKAAEPVLTEEERFELFRAGKLPRTEPDTVEKILSKEKQLLHNIKNAEELFTIAFDIRKEIGDDPYNINDRKYGNPYFPLALSSKHGTHVASTIGGVTEPESGVYGIAQGVRIMLLQVVPPGGDEEDKDIALAIRYAVDNGAKVINMSFGKYTALGKTQKWIEEAMDYAAAHDVLIVRAAGNNGRNTDQVNVYPLRPSKPETQACYICVGAHGSNLRAEDANNKFVSFSNYGKKTVDLFAPGHSIYSQVPYGKYSQESGTSMASPVCVGVAALIRMYYPRLTAAQVKEVLMKTVTPSDQVCKFGKQSIKFSDMSISGGMLNGYKAMKLAEEIK</sequence>
<dbReference type="Pfam" id="PF00082">
    <property type="entry name" value="Peptidase_S8"/>
    <property type="match status" value="1"/>
</dbReference>
<feature type="active site" description="Charge relay system" evidence="5">
    <location>
        <position position="67"/>
    </location>
</feature>
<dbReference type="InterPro" id="IPR036852">
    <property type="entry name" value="Peptidase_S8/S53_dom_sf"/>
</dbReference>
<evidence type="ECO:0000256" key="1">
    <source>
        <dbReference type="ARBA" id="ARBA00011073"/>
    </source>
</evidence>
<dbReference type="PANTHER" id="PTHR43399">
    <property type="entry name" value="SUBTILISIN-RELATED"/>
    <property type="match status" value="1"/>
</dbReference>
<evidence type="ECO:0000256" key="5">
    <source>
        <dbReference type="PROSITE-ProRule" id="PRU01240"/>
    </source>
</evidence>
<dbReference type="Gene3D" id="3.40.50.200">
    <property type="entry name" value="Peptidase S8/S53 domain"/>
    <property type="match status" value="2"/>
</dbReference>
<dbReference type="InterPro" id="IPR051048">
    <property type="entry name" value="Peptidase_S8/S53_subtilisin"/>
</dbReference>
<dbReference type="PANTHER" id="PTHR43399:SF4">
    <property type="entry name" value="CELL WALL-ASSOCIATED PROTEASE"/>
    <property type="match status" value="1"/>
</dbReference>
<evidence type="ECO:0000313" key="7">
    <source>
        <dbReference type="EMBL" id="MBC5623457.1"/>
    </source>
</evidence>
<dbReference type="Proteomes" id="UP000646484">
    <property type="component" value="Unassembled WGS sequence"/>
</dbReference>
<comment type="similarity">
    <text evidence="1 5">Belongs to the peptidase S8 family.</text>
</comment>
<dbReference type="PROSITE" id="PS51892">
    <property type="entry name" value="SUBTILASE"/>
    <property type="match status" value="1"/>
</dbReference>
<dbReference type="InterPro" id="IPR000209">
    <property type="entry name" value="Peptidase_S8/S53_dom"/>
</dbReference>